<keyword evidence="2" id="KW-0067">ATP-binding</keyword>
<reference evidence="2 3" key="1">
    <citation type="journal article" date="2019" name="Int. J. Syst. Evol. Microbiol.">
        <title>The Global Catalogue of Microorganisms (GCM) 10K type strain sequencing project: providing services to taxonomists for standard genome sequencing and annotation.</title>
        <authorList>
            <consortium name="The Broad Institute Genomics Platform"/>
            <consortium name="The Broad Institute Genome Sequencing Center for Infectious Disease"/>
            <person name="Wu L."/>
            <person name="Ma J."/>
        </authorList>
    </citation>
    <scope>NUCLEOTIDE SEQUENCE [LARGE SCALE GENOMIC DNA]</scope>
    <source>
        <strain evidence="2 3">CGMCC 1.3240</strain>
    </source>
</reference>
<dbReference type="Gene3D" id="3.40.50.300">
    <property type="entry name" value="P-loop containing nucleotide triphosphate hydrolases"/>
    <property type="match status" value="1"/>
</dbReference>
<feature type="domain" description="ABC transporter" evidence="1">
    <location>
        <begin position="11"/>
        <end position="42"/>
    </location>
</feature>
<dbReference type="AlphaFoldDB" id="A0ABD5V6Y7"/>
<evidence type="ECO:0000259" key="1">
    <source>
        <dbReference type="Pfam" id="PF00005"/>
    </source>
</evidence>
<organism evidence="2 3">
    <name type="scientific">Halalkalicoccus tibetensis</name>
    <dbReference type="NCBI Taxonomy" id="175632"/>
    <lineage>
        <taxon>Archaea</taxon>
        <taxon>Methanobacteriati</taxon>
        <taxon>Methanobacteriota</taxon>
        <taxon>Stenosarchaea group</taxon>
        <taxon>Halobacteria</taxon>
        <taxon>Halobacteriales</taxon>
        <taxon>Halococcaceae</taxon>
        <taxon>Halalkalicoccus</taxon>
    </lineage>
</organism>
<accession>A0ABD5V6Y7</accession>
<dbReference type="PANTHER" id="PTHR43875:SF1">
    <property type="entry name" value="OSMOPROTECTIVE COMPOUNDS UPTAKE ATP-BINDING PROTEIN GGTA"/>
    <property type="match status" value="1"/>
</dbReference>
<dbReference type="Proteomes" id="UP001596312">
    <property type="component" value="Unassembled WGS sequence"/>
</dbReference>
<comment type="caution">
    <text evidence="2">The sequence shown here is derived from an EMBL/GenBank/DDBJ whole genome shotgun (WGS) entry which is preliminary data.</text>
</comment>
<dbReference type="InterPro" id="IPR003439">
    <property type="entry name" value="ABC_transporter-like_ATP-bd"/>
</dbReference>
<dbReference type="PANTHER" id="PTHR43875">
    <property type="entry name" value="MALTODEXTRIN IMPORT ATP-BINDING PROTEIN MSMX"/>
    <property type="match status" value="1"/>
</dbReference>
<gene>
    <name evidence="2" type="ORF">ACFQGH_18805</name>
</gene>
<protein>
    <submittedName>
        <fullName evidence="2">ATP-binding cassette domain-containing protein</fullName>
    </submittedName>
</protein>
<dbReference type="InterPro" id="IPR047641">
    <property type="entry name" value="ABC_transpr_MalK/UgpC-like"/>
</dbReference>
<keyword evidence="2" id="KW-0547">Nucleotide-binding</keyword>
<evidence type="ECO:0000313" key="2">
    <source>
        <dbReference type="EMBL" id="MFC6907232.1"/>
    </source>
</evidence>
<keyword evidence="3" id="KW-1185">Reference proteome</keyword>
<dbReference type="GO" id="GO:0005524">
    <property type="term" value="F:ATP binding"/>
    <property type="evidence" value="ECO:0007669"/>
    <property type="project" value="UniProtKB-KW"/>
</dbReference>
<dbReference type="Pfam" id="PF00005">
    <property type="entry name" value="ABC_tran"/>
    <property type="match status" value="1"/>
</dbReference>
<name>A0ABD5V6Y7_9EURY</name>
<evidence type="ECO:0000313" key="3">
    <source>
        <dbReference type="Proteomes" id="UP001596312"/>
    </source>
</evidence>
<dbReference type="RefSeq" id="WP_390220992.1">
    <property type="nucleotide sequence ID" value="NZ_JBBMXV010000013.1"/>
</dbReference>
<sequence length="69" mass="8182">MRRIEAYLNITPNTLSRGRQQRVALGRAIVQDPEAFLMDEPLSNRVVTERRCGRSYRTFNRISKLRRFT</sequence>
<dbReference type="SUPFAM" id="SSF52540">
    <property type="entry name" value="P-loop containing nucleoside triphosphate hydrolases"/>
    <property type="match status" value="1"/>
</dbReference>
<dbReference type="InterPro" id="IPR027417">
    <property type="entry name" value="P-loop_NTPase"/>
</dbReference>
<dbReference type="EMBL" id="JBHSXQ010000013">
    <property type="protein sequence ID" value="MFC6907232.1"/>
    <property type="molecule type" value="Genomic_DNA"/>
</dbReference>
<proteinExistence type="predicted"/>